<keyword evidence="2" id="KW-1185">Reference proteome</keyword>
<dbReference type="AlphaFoldDB" id="A0A4P6YSP6"/>
<dbReference type="OrthoDB" id="2148028at2"/>
<proteinExistence type="predicted"/>
<gene>
    <name evidence="1" type="ORF">EQG49_04285</name>
</gene>
<dbReference type="RefSeq" id="WP_133362813.1">
    <property type="nucleotide sequence ID" value="NZ_CP037940.1"/>
</dbReference>
<dbReference type="GO" id="GO:0004803">
    <property type="term" value="F:transposase activity"/>
    <property type="evidence" value="ECO:0007669"/>
    <property type="project" value="InterPro"/>
</dbReference>
<dbReference type="GO" id="GO:0006313">
    <property type="term" value="P:DNA transposition"/>
    <property type="evidence" value="ECO:0007669"/>
    <property type="project" value="InterPro"/>
</dbReference>
<evidence type="ECO:0000313" key="2">
    <source>
        <dbReference type="Proteomes" id="UP000292886"/>
    </source>
</evidence>
<dbReference type="KEGG" id="wei:EQG49_04285"/>
<organism evidence="1 2">
    <name type="scientific">Periweissella cryptocerci</name>
    <dbReference type="NCBI Taxonomy" id="2506420"/>
    <lineage>
        <taxon>Bacteria</taxon>
        <taxon>Bacillati</taxon>
        <taxon>Bacillota</taxon>
        <taxon>Bacilli</taxon>
        <taxon>Lactobacillales</taxon>
        <taxon>Lactobacillaceae</taxon>
        <taxon>Periweissella</taxon>
    </lineage>
</organism>
<reference evidence="2" key="1">
    <citation type="submission" date="2019-03" db="EMBL/GenBank/DDBJ databases">
        <title>Weissella sp. 26KH-42 Genome sequencing.</title>
        <authorList>
            <person name="Heo J."/>
            <person name="Kim S.-J."/>
            <person name="Kim J.-S."/>
            <person name="Hong S.-B."/>
            <person name="Kwon S.-W."/>
        </authorList>
    </citation>
    <scope>NUCLEOTIDE SEQUENCE [LARGE SCALE GENOMIC DNA]</scope>
    <source>
        <strain evidence="2">26KH-42</strain>
    </source>
</reference>
<dbReference type="Gene3D" id="1.10.10.60">
    <property type="entry name" value="Homeodomain-like"/>
    <property type="match status" value="1"/>
</dbReference>
<accession>A0A4P6YSP6</accession>
<dbReference type="Pfam" id="PF01527">
    <property type="entry name" value="HTH_Tnp_1"/>
    <property type="match status" value="1"/>
</dbReference>
<protein>
    <submittedName>
        <fullName evidence="1">Transposase</fullName>
    </submittedName>
</protein>
<dbReference type="InterPro" id="IPR002514">
    <property type="entry name" value="Transposase_8"/>
</dbReference>
<dbReference type="SUPFAM" id="SSF46689">
    <property type="entry name" value="Homeodomain-like"/>
    <property type="match status" value="1"/>
</dbReference>
<dbReference type="EMBL" id="CP037940">
    <property type="protein sequence ID" value="QBO35734.1"/>
    <property type="molecule type" value="Genomic_DNA"/>
</dbReference>
<dbReference type="Proteomes" id="UP000292886">
    <property type="component" value="Chromosome"/>
</dbReference>
<name>A0A4P6YSP6_9LACO</name>
<evidence type="ECO:0000313" key="1">
    <source>
        <dbReference type="EMBL" id="QBO35734.1"/>
    </source>
</evidence>
<dbReference type="InterPro" id="IPR009057">
    <property type="entry name" value="Homeodomain-like_sf"/>
</dbReference>
<sequence length="86" mass="9646">MAKRFNDDFKQMIVDLAQTDMPLAEIADSYSVGVSTIQKWVKASQDNKLQSTTSADVTKLRQELAAAKQENDILKKSLAIFARKIK</sequence>
<dbReference type="GO" id="GO:0003677">
    <property type="term" value="F:DNA binding"/>
    <property type="evidence" value="ECO:0007669"/>
    <property type="project" value="InterPro"/>
</dbReference>